<dbReference type="PANTHER" id="PTHR43394:SF1">
    <property type="entry name" value="ATP-BINDING CASSETTE SUB-FAMILY B MEMBER 10, MITOCHONDRIAL"/>
    <property type="match status" value="1"/>
</dbReference>
<evidence type="ECO:0000256" key="7">
    <source>
        <dbReference type="ARBA" id="ARBA00022989"/>
    </source>
</evidence>
<keyword evidence="8 9" id="KW-0472">Membrane</keyword>
<evidence type="ECO:0000256" key="1">
    <source>
        <dbReference type="ARBA" id="ARBA00004651"/>
    </source>
</evidence>
<accession>A0A0C1QV80</accession>
<keyword evidence="3" id="KW-1003">Cell membrane</keyword>
<dbReference type="AlphaFoldDB" id="A0A0C1QV80"/>
<evidence type="ECO:0000256" key="2">
    <source>
        <dbReference type="ARBA" id="ARBA00022448"/>
    </source>
</evidence>
<feature type="transmembrane region" description="Helical" evidence="9">
    <location>
        <begin position="26"/>
        <end position="47"/>
    </location>
</feature>
<evidence type="ECO:0000259" key="10">
    <source>
        <dbReference type="PROSITE" id="PS50893"/>
    </source>
</evidence>
<gene>
    <name evidence="12" type="ORF">JF50_00030</name>
</gene>
<evidence type="ECO:0000256" key="4">
    <source>
        <dbReference type="ARBA" id="ARBA00022692"/>
    </source>
</evidence>
<dbReference type="GO" id="GO:0016887">
    <property type="term" value="F:ATP hydrolysis activity"/>
    <property type="evidence" value="ECO:0007669"/>
    <property type="project" value="InterPro"/>
</dbReference>
<dbReference type="InterPro" id="IPR011527">
    <property type="entry name" value="ABC1_TM_dom"/>
</dbReference>
<keyword evidence="4 9" id="KW-0812">Transmembrane</keyword>
<comment type="caution">
    <text evidence="12">The sequence shown here is derived from an EMBL/GenBank/DDBJ whole genome shotgun (WGS) entry which is preliminary data.</text>
</comment>
<dbReference type="SUPFAM" id="SSF52540">
    <property type="entry name" value="P-loop containing nucleoside triphosphate hydrolases"/>
    <property type="match status" value="1"/>
</dbReference>
<evidence type="ECO:0000259" key="11">
    <source>
        <dbReference type="PROSITE" id="PS50929"/>
    </source>
</evidence>
<dbReference type="InterPro" id="IPR003439">
    <property type="entry name" value="ABC_transporter-like_ATP-bd"/>
</dbReference>
<comment type="subcellular location">
    <subcellularLocation>
        <location evidence="1">Cell membrane</location>
        <topology evidence="1">Multi-pass membrane protein</topology>
    </subcellularLocation>
</comment>
<dbReference type="InterPro" id="IPR003593">
    <property type="entry name" value="AAA+_ATPase"/>
</dbReference>
<dbReference type="Pfam" id="PF00005">
    <property type="entry name" value="ABC_tran"/>
    <property type="match status" value="1"/>
</dbReference>
<feature type="domain" description="ABC transporter" evidence="10">
    <location>
        <begin position="365"/>
        <end position="598"/>
    </location>
</feature>
<dbReference type="InterPro" id="IPR039421">
    <property type="entry name" value="Type_1_exporter"/>
</dbReference>
<evidence type="ECO:0000313" key="13">
    <source>
        <dbReference type="Proteomes" id="UP000031327"/>
    </source>
</evidence>
<keyword evidence="6 12" id="KW-0067">ATP-binding</keyword>
<dbReference type="EMBL" id="JWIC01000001">
    <property type="protein sequence ID" value="KID58897.1"/>
    <property type="molecule type" value="Genomic_DNA"/>
</dbReference>
<feature type="transmembrane region" description="Helical" evidence="9">
    <location>
        <begin position="80"/>
        <end position="101"/>
    </location>
</feature>
<keyword evidence="2" id="KW-0813">Transport</keyword>
<evidence type="ECO:0000256" key="9">
    <source>
        <dbReference type="SAM" id="Phobius"/>
    </source>
</evidence>
<keyword evidence="5" id="KW-0547">Nucleotide-binding</keyword>
<dbReference type="InterPro" id="IPR036640">
    <property type="entry name" value="ABC1_TM_sf"/>
</dbReference>
<dbReference type="GO" id="GO:0015421">
    <property type="term" value="F:ABC-type oligopeptide transporter activity"/>
    <property type="evidence" value="ECO:0007669"/>
    <property type="project" value="TreeGrafter"/>
</dbReference>
<dbReference type="OrthoDB" id="9806127at2"/>
<feature type="transmembrane region" description="Helical" evidence="9">
    <location>
        <begin position="163"/>
        <end position="189"/>
    </location>
</feature>
<dbReference type="PROSITE" id="PS50893">
    <property type="entry name" value="ABC_TRANSPORTER_2"/>
    <property type="match status" value="1"/>
</dbReference>
<dbReference type="InterPro" id="IPR017871">
    <property type="entry name" value="ABC_transporter-like_CS"/>
</dbReference>
<feature type="domain" description="ABC transmembrane type-1" evidence="11">
    <location>
        <begin position="31"/>
        <end position="327"/>
    </location>
</feature>
<evidence type="ECO:0000256" key="8">
    <source>
        <dbReference type="ARBA" id="ARBA00023136"/>
    </source>
</evidence>
<proteinExistence type="predicted"/>
<evidence type="ECO:0000256" key="5">
    <source>
        <dbReference type="ARBA" id="ARBA00022741"/>
    </source>
</evidence>
<dbReference type="SUPFAM" id="SSF90123">
    <property type="entry name" value="ABC transporter transmembrane region"/>
    <property type="match status" value="1"/>
</dbReference>
<keyword evidence="7 9" id="KW-1133">Transmembrane helix</keyword>
<dbReference type="FunFam" id="3.40.50.300:FF:000221">
    <property type="entry name" value="Multidrug ABC transporter ATP-binding protein"/>
    <property type="match status" value="1"/>
</dbReference>
<dbReference type="Pfam" id="PF00664">
    <property type="entry name" value="ABC_membrane"/>
    <property type="match status" value="1"/>
</dbReference>
<dbReference type="Gene3D" id="1.20.1560.10">
    <property type="entry name" value="ABC transporter type 1, transmembrane domain"/>
    <property type="match status" value="1"/>
</dbReference>
<dbReference type="PROSITE" id="PS50929">
    <property type="entry name" value="ABC_TM1F"/>
    <property type="match status" value="1"/>
</dbReference>
<dbReference type="PROSITE" id="PS00211">
    <property type="entry name" value="ABC_TRANSPORTER_1"/>
    <property type="match status" value="1"/>
</dbReference>
<dbReference type="PANTHER" id="PTHR43394">
    <property type="entry name" value="ATP-DEPENDENT PERMEASE MDL1, MITOCHONDRIAL"/>
    <property type="match status" value="1"/>
</dbReference>
<name>A0A0C1QV80_9GAMM</name>
<dbReference type="GO" id="GO:0005886">
    <property type="term" value="C:plasma membrane"/>
    <property type="evidence" value="ECO:0007669"/>
    <property type="project" value="UniProtKB-SubCell"/>
</dbReference>
<dbReference type="SMART" id="SM00382">
    <property type="entry name" value="AAA"/>
    <property type="match status" value="1"/>
</dbReference>
<reference evidence="12 13" key="1">
    <citation type="submission" date="2014-12" db="EMBL/GenBank/DDBJ databases">
        <title>Draft Genome Sequence of Pseudoalteromonas luteoviolacea HI1.</title>
        <authorList>
            <person name="Asahina A.Y."/>
            <person name="Hadfield M.G."/>
        </authorList>
    </citation>
    <scope>NUCLEOTIDE SEQUENCE [LARGE SCALE GENOMIC DNA]</scope>
    <source>
        <strain evidence="12 13">HI1</strain>
    </source>
</reference>
<protein>
    <submittedName>
        <fullName evidence="12">ABC transporter ATP-binding protein</fullName>
    </submittedName>
</protein>
<evidence type="ECO:0000256" key="6">
    <source>
        <dbReference type="ARBA" id="ARBA00022840"/>
    </source>
</evidence>
<evidence type="ECO:0000313" key="12">
    <source>
        <dbReference type="EMBL" id="KID58897.1"/>
    </source>
</evidence>
<dbReference type="InterPro" id="IPR027417">
    <property type="entry name" value="P-loop_NTPase"/>
</dbReference>
<feature type="transmembrane region" description="Helical" evidence="9">
    <location>
        <begin position="285"/>
        <end position="310"/>
    </location>
</feature>
<dbReference type="Proteomes" id="UP000031327">
    <property type="component" value="Unassembled WGS sequence"/>
</dbReference>
<dbReference type="RefSeq" id="WP_039607512.1">
    <property type="nucleotide sequence ID" value="NZ_JWIC01000001.1"/>
</dbReference>
<organism evidence="12 13">
    <name type="scientific">Pseudoalteromonas luteoviolacea</name>
    <dbReference type="NCBI Taxonomy" id="43657"/>
    <lineage>
        <taxon>Bacteria</taxon>
        <taxon>Pseudomonadati</taxon>
        <taxon>Pseudomonadota</taxon>
        <taxon>Gammaproteobacteria</taxon>
        <taxon>Alteromonadales</taxon>
        <taxon>Pseudoalteromonadaceae</taxon>
        <taxon>Pseudoalteromonas</taxon>
    </lineage>
</organism>
<dbReference type="CDD" id="cd07346">
    <property type="entry name" value="ABC_6TM_exporters"/>
    <property type="match status" value="1"/>
</dbReference>
<evidence type="ECO:0000256" key="3">
    <source>
        <dbReference type="ARBA" id="ARBA00022475"/>
    </source>
</evidence>
<dbReference type="Gene3D" id="3.40.50.300">
    <property type="entry name" value="P-loop containing nucleotide triphosphate hydrolases"/>
    <property type="match status" value="1"/>
</dbReference>
<sequence>MQNTEMTGPLTWKEIQRQVLKHKKPLVYAHIIALLAALVSVPIPLMMPLLVDEVLLAKPGVAVEFMNGLLPDNWNGPTGYILAILVAVMLMRIGALLLGVAQSRQFTIIGKDVSLNIRQRLLGHLSQVRLKEFETQGGAAISSRCVTDIETLDSFISQTMSRFLIGLLTIIGTAIVLLWIDFTLGLIILTLNPAVIYFSRQFGKQVKHLTKEKNNAFEAFQTALVETLDAIAQLKAMRREHGYFDNVLNAAKDLRYHSVQSQWKTDAVNRLSFTVFLLGFEVFRAIAMLMVVFSGLSVGQIFAVFGYLWFMMGPVQEILSIQYSYYSASAALQRLNQVLDFETETSHVGTTKSAAEAFNADKIGIEFNHVSFEYNEGQPILHDVSMHIPAGKKVALVAVSGGGKSTLVQLLLGLYEKSAGEILINGIAAEKIGYDLIREHAVTVLQQPILFNSSIRENLSLGKPCTDEQLWHALEIAELADNVRNMDGQLDAIVGRNGVKLSGGQKQRLAIARMVAADPKVVILDEATSALDVETEARIHKNLNQFLSGRTTLIIAHRLSAIRQADIIYVLDDGCVTQSGDHRTLLEEDGLYQVLFGHQG</sequence>
<dbReference type="GO" id="GO:0005524">
    <property type="term" value="F:ATP binding"/>
    <property type="evidence" value="ECO:0007669"/>
    <property type="project" value="UniProtKB-KW"/>
</dbReference>